<sequence>MPYSSNIPFKFAKVTSNLPLRITSAKPKPALMPPLANRTKTPLPLKQPLPSLPPVAQTPCLLLARYYSIRLCILKKFPTKSSKVYFAISFMKDNAGTWSKPYLMNVFNAEEVAFDKFLDDFRCSFFDHNCQHRAEVALQSLRQTGTVLYKHEIAVNVQLAVVMSNIKFTSLQTMQAMGLKAGQKIEGIQSGQPTPISPASSSAPTTNPNAMDLSAFQCGGPHNRLSDAKHNHQLQLKLCFCCGQAGHFSCGCSNKNRKSQ</sequence>
<name>A0A0L6UG26_9BASI</name>
<evidence type="ECO:0000313" key="4">
    <source>
        <dbReference type="Proteomes" id="UP000037035"/>
    </source>
</evidence>
<keyword evidence="1" id="KW-0862">Zinc</keyword>
<gene>
    <name evidence="3" type="ORF">VP01_6371g1</name>
</gene>
<dbReference type="GO" id="GO:0003676">
    <property type="term" value="F:nucleic acid binding"/>
    <property type="evidence" value="ECO:0007669"/>
    <property type="project" value="InterPro"/>
</dbReference>
<dbReference type="OrthoDB" id="5552562at2759"/>
<comment type="caution">
    <text evidence="3">The sequence shown here is derived from an EMBL/GenBank/DDBJ whole genome shotgun (WGS) entry which is preliminary data.</text>
</comment>
<feature type="non-terminal residue" evidence="3">
    <location>
        <position position="260"/>
    </location>
</feature>
<dbReference type="Proteomes" id="UP000037035">
    <property type="component" value="Unassembled WGS sequence"/>
</dbReference>
<evidence type="ECO:0000259" key="2">
    <source>
        <dbReference type="PROSITE" id="PS50158"/>
    </source>
</evidence>
<dbReference type="EMBL" id="LAVV01011687">
    <property type="protein sequence ID" value="KNZ47476.1"/>
    <property type="molecule type" value="Genomic_DNA"/>
</dbReference>
<accession>A0A0L6UG26</accession>
<dbReference type="GO" id="GO:0008270">
    <property type="term" value="F:zinc ion binding"/>
    <property type="evidence" value="ECO:0007669"/>
    <property type="project" value="UniProtKB-KW"/>
</dbReference>
<dbReference type="PROSITE" id="PS50158">
    <property type="entry name" value="ZF_CCHC"/>
    <property type="match status" value="1"/>
</dbReference>
<dbReference type="VEuPathDB" id="FungiDB:VP01_6371g1"/>
<reference evidence="3 4" key="1">
    <citation type="submission" date="2015-08" db="EMBL/GenBank/DDBJ databases">
        <title>Next Generation Sequencing and Analysis of the Genome of Puccinia sorghi L Schw, the Causal Agent of Maize Common Rust.</title>
        <authorList>
            <person name="Rochi L."/>
            <person name="Burguener G."/>
            <person name="Darino M."/>
            <person name="Turjanski A."/>
            <person name="Kreff E."/>
            <person name="Dieguez M.J."/>
            <person name="Sacco F."/>
        </authorList>
    </citation>
    <scope>NUCLEOTIDE SEQUENCE [LARGE SCALE GENOMIC DNA]</scope>
    <source>
        <strain evidence="3 4">RO10H11247</strain>
    </source>
</reference>
<dbReference type="AlphaFoldDB" id="A0A0L6UG26"/>
<dbReference type="InterPro" id="IPR001878">
    <property type="entry name" value="Znf_CCHC"/>
</dbReference>
<keyword evidence="1" id="KW-0479">Metal-binding</keyword>
<evidence type="ECO:0000313" key="3">
    <source>
        <dbReference type="EMBL" id="KNZ47476.1"/>
    </source>
</evidence>
<organism evidence="3 4">
    <name type="scientific">Puccinia sorghi</name>
    <dbReference type="NCBI Taxonomy" id="27349"/>
    <lineage>
        <taxon>Eukaryota</taxon>
        <taxon>Fungi</taxon>
        <taxon>Dikarya</taxon>
        <taxon>Basidiomycota</taxon>
        <taxon>Pucciniomycotina</taxon>
        <taxon>Pucciniomycetes</taxon>
        <taxon>Pucciniales</taxon>
        <taxon>Pucciniaceae</taxon>
        <taxon>Puccinia</taxon>
    </lineage>
</organism>
<keyword evidence="4" id="KW-1185">Reference proteome</keyword>
<protein>
    <recommendedName>
        <fullName evidence="2">CCHC-type domain-containing protein</fullName>
    </recommendedName>
</protein>
<proteinExistence type="predicted"/>
<evidence type="ECO:0000256" key="1">
    <source>
        <dbReference type="PROSITE-ProRule" id="PRU00047"/>
    </source>
</evidence>
<feature type="domain" description="CCHC-type" evidence="2">
    <location>
        <begin position="239"/>
        <end position="254"/>
    </location>
</feature>
<keyword evidence="1" id="KW-0863">Zinc-finger</keyword>